<comment type="caution">
    <text evidence="2">The sequence shown here is derived from an EMBL/GenBank/DDBJ whole genome shotgun (WGS) entry which is preliminary data.</text>
</comment>
<evidence type="ECO:0000313" key="2">
    <source>
        <dbReference type="EMBL" id="TDH72751.1"/>
    </source>
</evidence>
<gene>
    <name evidence="2" type="ORF">CCR75_007773</name>
</gene>
<sequence length="99" mass="11481">MSTRIDTTSPTPANQTDNTGTRTMTPSQEAVSNIFSGHKREALRVLKLSDCRAIERSRGDNEMWEMWCRWRRTRGKPTVTTLAVRETSFDESWTAFIRR</sequence>
<evidence type="ECO:0000256" key="1">
    <source>
        <dbReference type="SAM" id="MobiDB-lite"/>
    </source>
</evidence>
<evidence type="ECO:0000313" key="3">
    <source>
        <dbReference type="Proteomes" id="UP000294530"/>
    </source>
</evidence>
<dbReference type="KEGG" id="blac:94351501"/>
<dbReference type="RefSeq" id="XP_067822250.1">
    <property type="nucleotide sequence ID" value="XM_067965830.1"/>
</dbReference>
<name>A0A976IJ23_BRELC</name>
<dbReference type="AlphaFoldDB" id="A0A976IJ23"/>
<feature type="region of interest" description="Disordered" evidence="1">
    <location>
        <begin position="1"/>
        <end position="26"/>
    </location>
</feature>
<proteinExistence type="predicted"/>
<keyword evidence="3" id="KW-1185">Reference proteome</keyword>
<organism evidence="2 3">
    <name type="scientific">Bremia lactucae</name>
    <name type="common">Lettuce downy mildew</name>
    <dbReference type="NCBI Taxonomy" id="4779"/>
    <lineage>
        <taxon>Eukaryota</taxon>
        <taxon>Sar</taxon>
        <taxon>Stramenopiles</taxon>
        <taxon>Oomycota</taxon>
        <taxon>Peronosporomycetes</taxon>
        <taxon>Peronosporales</taxon>
        <taxon>Peronosporaceae</taxon>
        <taxon>Bremia</taxon>
    </lineage>
</organism>
<protein>
    <submittedName>
        <fullName evidence="2">Uncharacterized protein</fullName>
    </submittedName>
</protein>
<reference evidence="2 3" key="1">
    <citation type="journal article" date="2021" name="Genome Biol.">
        <title>AFLAP: assembly-free linkage analysis pipeline using k-mers from genome sequencing data.</title>
        <authorList>
            <person name="Fletcher K."/>
            <person name="Zhang L."/>
            <person name="Gil J."/>
            <person name="Han R."/>
            <person name="Cavanaugh K."/>
            <person name="Michelmore R."/>
        </authorList>
    </citation>
    <scope>NUCLEOTIDE SEQUENCE [LARGE SCALE GENOMIC DNA]</scope>
    <source>
        <strain evidence="2 3">SF5</strain>
    </source>
</reference>
<dbReference type="EMBL" id="SHOA02000010">
    <property type="protein sequence ID" value="TDH72751.1"/>
    <property type="molecule type" value="Genomic_DNA"/>
</dbReference>
<dbReference type="OrthoDB" id="125926at2759"/>
<dbReference type="GeneID" id="94351501"/>
<accession>A0A976IJ23</accession>
<dbReference type="Proteomes" id="UP000294530">
    <property type="component" value="Unassembled WGS sequence"/>
</dbReference>